<name>A0A366D9E7_9GAMM</name>
<dbReference type="Proteomes" id="UP000252086">
    <property type="component" value="Unassembled WGS sequence"/>
</dbReference>
<reference evidence="2 3" key="1">
    <citation type="submission" date="2018-06" db="EMBL/GenBank/DDBJ databases">
        <title>Genomic Encyclopedia of Type Strains, Phase III (KMG-III): the genomes of soil and plant-associated and newly described type strains.</title>
        <authorList>
            <person name="Whitman W."/>
        </authorList>
    </citation>
    <scope>NUCLEOTIDE SEQUENCE [LARGE SCALE GENOMIC DNA]</scope>
    <source>
        <strain evidence="2 3">CECT 7732</strain>
    </source>
</reference>
<feature type="transmembrane region" description="Helical" evidence="1">
    <location>
        <begin position="76"/>
        <end position="94"/>
    </location>
</feature>
<sequence length="185" mass="20132">MSADFYSPSELLKQAVRKHQTMLKVIASVFIVLGFYALLAPTTFALGIEKILGWTLFIAAVASFAHAFFIRQWRGFTYDVVSGLIFAFIAFILLTNPLSGVISLGLIMAIIFGVDGVVKLIRLFTGKLTGSYRAMVAVSAVLSLAIALLMLWDLPKAAPIFLSVIVGINLIINGFGLLALVRSYR</sequence>
<dbReference type="RefSeq" id="WP_181799774.1">
    <property type="nucleotide sequence ID" value="NZ_QNRF01000001.1"/>
</dbReference>
<evidence type="ECO:0000313" key="2">
    <source>
        <dbReference type="EMBL" id="RBO86074.1"/>
    </source>
</evidence>
<keyword evidence="1" id="KW-0472">Membrane</keyword>
<feature type="transmembrane region" description="Helical" evidence="1">
    <location>
        <begin position="158"/>
        <end position="181"/>
    </location>
</feature>
<feature type="transmembrane region" description="Helical" evidence="1">
    <location>
        <begin position="51"/>
        <end position="69"/>
    </location>
</feature>
<feature type="transmembrane region" description="Helical" evidence="1">
    <location>
        <begin position="100"/>
        <end position="120"/>
    </location>
</feature>
<gene>
    <name evidence="2" type="ORF">DFP76_101350</name>
</gene>
<dbReference type="Pfam" id="PF03729">
    <property type="entry name" value="DUF308"/>
    <property type="match status" value="1"/>
</dbReference>
<dbReference type="AlphaFoldDB" id="A0A366D9E7"/>
<feature type="transmembrane region" description="Helical" evidence="1">
    <location>
        <begin position="132"/>
        <end position="152"/>
    </location>
</feature>
<dbReference type="InterPro" id="IPR005325">
    <property type="entry name" value="DUF308_memb"/>
</dbReference>
<keyword evidence="3" id="KW-1185">Reference proteome</keyword>
<dbReference type="InterPro" id="IPR052712">
    <property type="entry name" value="Acid_resist_chaperone_HdeD"/>
</dbReference>
<feature type="transmembrane region" description="Helical" evidence="1">
    <location>
        <begin position="21"/>
        <end position="39"/>
    </location>
</feature>
<evidence type="ECO:0000256" key="1">
    <source>
        <dbReference type="SAM" id="Phobius"/>
    </source>
</evidence>
<comment type="caution">
    <text evidence="2">The sequence shown here is derived from an EMBL/GenBank/DDBJ whole genome shotgun (WGS) entry which is preliminary data.</text>
</comment>
<keyword evidence="1" id="KW-0812">Transmembrane</keyword>
<proteinExistence type="predicted"/>
<evidence type="ECO:0000313" key="3">
    <source>
        <dbReference type="Proteomes" id="UP000252086"/>
    </source>
</evidence>
<keyword evidence="1" id="KW-1133">Transmembrane helix</keyword>
<dbReference type="GO" id="GO:0005886">
    <property type="term" value="C:plasma membrane"/>
    <property type="evidence" value="ECO:0007669"/>
    <property type="project" value="TreeGrafter"/>
</dbReference>
<accession>A0A366D9E7</accession>
<protein>
    <submittedName>
        <fullName evidence="2">Uncharacterized membrane protein HdeD (DUF308 family)</fullName>
    </submittedName>
</protein>
<organism evidence="2 3">
    <name type="scientific">Marinomonas aquiplantarum</name>
    <dbReference type="NCBI Taxonomy" id="491951"/>
    <lineage>
        <taxon>Bacteria</taxon>
        <taxon>Pseudomonadati</taxon>
        <taxon>Pseudomonadota</taxon>
        <taxon>Gammaproteobacteria</taxon>
        <taxon>Oceanospirillales</taxon>
        <taxon>Oceanospirillaceae</taxon>
        <taxon>Marinomonas</taxon>
    </lineage>
</organism>
<dbReference type="PANTHER" id="PTHR34989">
    <property type="entry name" value="PROTEIN HDED"/>
    <property type="match status" value="1"/>
</dbReference>
<dbReference type="EMBL" id="QNRF01000001">
    <property type="protein sequence ID" value="RBO86074.1"/>
    <property type="molecule type" value="Genomic_DNA"/>
</dbReference>
<dbReference type="PANTHER" id="PTHR34989:SF1">
    <property type="entry name" value="PROTEIN HDED"/>
    <property type="match status" value="1"/>
</dbReference>